<keyword evidence="3" id="KW-1185">Reference proteome</keyword>
<evidence type="ECO:0000256" key="1">
    <source>
        <dbReference type="SAM" id="Phobius"/>
    </source>
</evidence>
<feature type="transmembrane region" description="Helical" evidence="1">
    <location>
        <begin position="123"/>
        <end position="141"/>
    </location>
</feature>
<keyword evidence="1" id="KW-0472">Membrane</keyword>
<reference evidence="2 3" key="1">
    <citation type="journal article" date="2019" name="Nat. Plants">
        <title>Genome sequencing of Musa balbisiana reveals subgenome evolution and function divergence in polyploid bananas.</title>
        <authorList>
            <person name="Yao X."/>
        </authorList>
    </citation>
    <scope>NUCLEOTIDE SEQUENCE [LARGE SCALE GENOMIC DNA]</scope>
    <source>
        <strain evidence="3">cv. DH-PKW</strain>
        <tissue evidence="2">Leaves</tissue>
    </source>
</reference>
<keyword evidence="1" id="KW-0812">Transmembrane</keyword>
<organism evidence="2 3">
    <name type="scientific">Musa balbisiana</name>
    <name type="common">Banana</name>
    <dbReference type="NCBI Taxonomy" id="52838"/>
    <lineage>
        <taxon>Eukaryota</taxon>
        <taxon>Viridiplantae</taxon>
        <taxon>Streptophyta</taxon>
        <taxon>Embryophyta</taxon>
        <taxon>Tracheophyta</taxon>
        <taxon>Spermatophyta</taxon>
        <taxon>Magnoliopsida</taxon>
        <taxon>Liliopsida</taxon>
        <taxon>Zingiberales</taxon>
        <taxon>Musaceae</taxon>
        <taxon>Musa</taxon>
    </lineage>
</organism>
<protein>
    <submittedName>
        <fullName evidence="2">Uncharacterized protein</fullName>
    </submittedName>
</protein>
<evidence type="ECO:0000313" key="2">
    <source>
        <dbReference type="EMBL" id="THU44353.1"/>
    </source>
</evidence>
<keyword evidence="1" id="KW-1133">Transmembrane helix</keyword>
<name>A0A4S8I8P8_MUSBA</name>
<proteinExistence type="predicted"/>
<sequence>MSYTLTPSTLKSEVGVSPPTCRLPPVTTSKANTSPGHGEEQCDGLRSCGLPWHTETIPFRFHFLSLISTRLWCYKKAVLLEPATTMTFDPFIAFGFVGFIVWMLVSDVQTTNLVVCTYPRTPALALGLLAAVALMIAQAIIKTVSGVTFIIPFVLLLSGECILVNAAMPSSLEYFQEARCYPLQVLPLALYIMFHHLEQRTPSPGMHNKIKASHWAILIHHPRLNPLQDRDDLFLKDKTLLF</sequence>
<dbReference type="AlphaFoldDB" id="A0A4S8I8P8"/>
<feature type="transmembrane region" description="Helical" evidence="1">
    <location>
        <begin position="91"/>
        <end position="116"/>
    </location>
</feature>
<dbReference type="EMBL" id="PYDT01000011">
    <property type="protein sequence ID" value="THU44353.1"/>
    <property type="molecule type" value="Genomic_DNA"/>
</dbReference>
<evidence type="ECO:0000313" key="3">
    <source>
        <dbReference type="Proteomes" id="UP000317650"/>
    </source>
</evidence>
<accession>A0A4S8I8P8</accession>
<comment type="caution">
    <text evidence="2">The sequence shown here is derived from an EMBL/GenBank/DDBJ whole genome shotgun (WGS) entry which is preliminary data.</text>
</comment>
<dbReference type="Proteomes" id="UP000317650">
    <property type="component" value="Chromosome 2"/>
</dbReference>
<gene>
    <name evidence="2" type="ORF">C4D60_Mb02t06520</name>
</gene>
<feature type="transmembrane region" description="Helical" evidence="1">
    <location>
        <begin position="147"/>
        <end position="168"/>
    </location>
</feature>